<proteinExistence type="predicted"/>
<sequence length="45" mass="5333">MTTSLYLEVDTDIGQHDVNFNYSRSQALDNKRSRSFIRDVIKEIR</sequence>
<evidence type="ECO:0000313" key="1">
    <source>
        <dbReference type="EMBL" id="GFE26490.1"/>
    </source>
</evidence>
<dbReference type="AlphaFoldDB" id="A0A640TTT3"/>
<evidence type="ECO:0000313" key="2">
    <source>
        <dbReference type="Proteomes" id="UP000429552"/>
    </source>
</evidence>
<accession>A0A640TTT3</accession>
<dbReference type="Proteomes" id="UP000429552">
    <property type="component" value="Unassembled WGS sequence"/>
</dbReference>
<gene>
    <name evidence="1" type="ORF">Sliba_69430</name>
</gene>
<reference evidence="1 2" key="1">
    <citation type="submission" date="2019-12" db="EMBL/GenBank/DDBJ databases">
        <title>Whole genome shotgun sequence of Streptomyces libani subsp. libani NBRC 13452.</title>
        <authorList>
            <person name="Ichikawa N."/>
            <person name="Kimura A."/>
            <person name="Kitahashi Y."/>
            <person name="Komaki H."/>
            <person name="Tamura T."/>
        </authorList>
    </citation>
    <scope>NUCLEOTIDE SEQUENCE [LARGE SCALE GENOMIC DNA]</scope>
    <source>
        <strain evidence="1 2">NBRC 13452</strain>
    </source>
</reference>
<comment type="caution">
    <text evidence="1">The sequence shown here is derived from an EMBL/GenBank/DDBJ whole genome shotgun (WGS) entry which is preliminary data.</text>
</comment>
<protein>
    <submittedName>
        <fullName evidence="1">Uncharacterized protein</fullName>
    </submittedName>
</protein>
<name>A0A640TTT3_STRNI</name>
<organism evidence="1 2">
    <name type="scientific">Streptomyces nigrescens</name>
    <dbReference type="NCBI Taxonomy" id="1920"/>
    <lineage>
        <taxon>Bacteria</taxon>
        <taxon>Bacillati</taxon>
        <taxon>Actinomycetota</taxon>
        <taxon>Actinomycetes</taxon>
        <taxon>Kitasatosporales</taxon>
        <taxon>Streptomycetaceae</taxon>
        <taxon>Streptomyces</taxon>
    </lineage>
</organism>
<dbReference type="EMBL" id="BLIP01000003">
    <property type="protein sequence ID" value="GFE26490.1"/>
    <property type="molecule type" value="Genomic_DNA"/>
</dbReference>